<organism evidence="3 4">
    <name type="scientific">Phycomyces blakesleeanus (strain ATCC 8743b / DSM 1359 / FGSC 10004 / NBRC 33097 / NRRL 1555)</name>
    <dbReference type="NCBI Taxonomy" id="763407"/>
    <lineage>
        <taxon>Eukaryota</taxon>
        <taxon>Fungi</taxon>
        <taxon>Fungi incertae sedis</taxon>
        <taxon>Mucoromycota</taxon>
        <taxon>Mucoromycotina</taxon>
        <taxon>Mucoromycetes</taxon>
        <taxon>Mucorales</taxon>
        <taxon>Phycomycetaceae</taxon>
        <taxon>Phycomyces</taxon>
    </lineage>
</organism>
<dbReference type="VEuPathDB" id="FungiDB:PHYBLDRAFT_180366"/>
<keyword evidence="4" id="KW-1185">Reference proteome</keyword>
<sequence>MGATGNKIYFGLSTIISALPSLFGYHLYQKGRKYVAYLLYSSSFFVFGLFIAIFISYQTLRHGTPYVFSFLTKINHLLAPIAKNLAASRILGPCISLVVRSIFFVCFMFIIMSDRLVRTFLGRFVGKHASERYISVCNAADPNFDMFDSTIPQAPCLENSEQFALKKRTSVQPGDQKGFLTDQMQRPKYSQPLAYTLAVACKLVYEDIALIKYELSRAGFDVENTFKPMAYKNICAFIVEKEDDIILVFRGTNPLNMQNFVTNLNINMKPISSPTASMGKVHEGFWNAMGDPAPRVKPEEGSTTAVVNDTGITLHIELSGASLYRTISSAVTALKKILGFMTLHMFKHVVDPIDSSWMGHDTDITSHSMYSQAENWIMDLCERPGLRKDELGDRLSPFIGLDNTGTLRKPGKKRFYITGHSLGGALATTFLAKMMQSESPLLEIFSGLYTYGQPRVGDAEFSRVFTPQMSSKIFHHAYNNDVVARIPGWNGYYTPPGTLVFISASYNITFYPPNPQTNEPVSVRPISFLHLSGLLNSHVIRRLPKESFLKVAFRVLFPFFINDHFPANYCDGLRSGRVKRIVMTEGNFQGGQDNEEEEGEEAKLMAQNQRYSTINVQAVP</sequence>
<dbReference type="InParanoid" id="A0A167P3V5"/>
<feature type="transmembrane region" description="Helical" evidence="1">
    <location>
        <begin position="90"/>
        <end position="111"/>
    </location>
</feature>
<dbReference type="RefSeq" id="XP_018295238.1">
    <property type="nucleotide sequence ID" value="XM_018438302.1"/>
</dbReference>
<gene>
    <name evidence="3" type="ORF">PHYBLDRAFT_180366</name>
</gene>
<dbReference type="InterPro" id="IPR002921">
    <property type="entry name" value="Fungal_lipase-type"/>
</dbReference>
<dbReference type="EMBL" id="KV440975">
    <property type="protein sequence ID" value="OAD77198.1"/>
    <property type="molecule type" value="Genomic_DNA"/>
</dbReference>
<proteinExistence type="predicted"/>
<dbReference type="CDD" id="cd00519">
    <property type="entry name" value="Lipase_3"/>
    <property type="match status" value="1"/>
</dbReference>
<evidence type="ECO:0000256" key="1">
    <source>
        <dbReference type="SAM" id="Phobius"/>
    </source>
</evidence>
<feature type="domain" description="Fungal lipase-type" evidence="2">
    <location>
        <begin position="412"/>
        <end position="489"/>
    </location>
</feature>
<feature type="transmembrane region" description="Helical" evidence="1">
    <location>
        <begin position="6"/>
        <end position="28"/>
    </location>
</feature>
<dbReference type="Gene3D" id="3.40.50.1820">
    <property type="entry name" value="alpha/beta hydrolase"/>
    <property type="match status" value="1"/>
</dbReference>
<dbReference type="PANTHER" id="PTHR46086">
    <property type="entry name" value="ALPHA/BETA-HYDROLASES SUPERFAMILY PROTEIN"/>
    <property type="match status" value="1"/>
</dbReference>
<accession>A0A167P3V5</accession>
<reference evidence="4" key="1">
    <citation type="submission" date="2015-06" db="EMBL/GenBank/DDBJ databases">
        <title>Expansion of signal transduction pathways in fungi by whole-genome duplication.</title>
        <authorList>
            <consortium name="DOE Joint Genome Institute"/>
            <person name="Corrochano L.M."/>
            <person name="Kuo A."/>
            <person name="Marcet-Houben M."/>
            <person name="Polaino S."/>
            <person name="Salamov A."/>
            <person name="Villalobos J.M."/>
            <person name="Alvarez M.I."/>
            <person name="Avalos J."/>
            <person name="Benito E.P."/>
            <person name="Benoit I."/>
            <person name="Burger G."/>
            <person name="Camino L.P."/>
            <person name="Canovas D."/>
            <person name="Cerda-Olmedo E."/>
            <person name="Cheng J.-F."/>
            <person name="Dominguez A."/>
            <person name="Elias M."/>
            <person name="Eslava A.P."/>
            <person name="Glaser F."/>
            <person name="Grimwood J."/>
            <person name="Gutierrez G."/>
            <person name="Heitman J."/>
            <person name="Henrissat B."/>
            <person name="Iturriaga E.A."/>
            <person name="Lang B.F."/>
            <person name="Lavin J.L."/>
            <person name="Lee S."/>
            <person name="Li W."/>
            <person name="Lindquist E."/>
            <person name="Lopez-Garcia S."/>
            <person name="Luque E.M."/>
            <person name="Marcos A.T."/>
            <person name="Martin J."/>
            <person name="McCluskey K."/>
            <person name="Medina H.R."/>
            <person name="Miralles-Duran A."/>
            <person name="Miyazaki A."/>
            <person name="Munoz-Torres E."/>
            <person name="Oguiza J.A."/>
            <person name="Ohm R."/>
            <person name="Olmedo M."/>
            <person name="Orejas M."/>
            <person name="Ortiz-Castellanos L."/>
            <person name="Pisabarro A.G."/>
            <person name="Rodriguez-Romero J."/>
            <person name="Ruiz-Herrera J."/>
            <person name="Ruiz-Vazquez R."/>
            <person name="Sanz C."/>
            <person name="Schackwitz W."/>
            <person name="Schmutz J."/>
            <person name="Shahriari M."/>
            <person name="Shelest E."/>
            <person name="Silva-Franco F."/>
            <person name="Soanes D."/>
            <person name="Syed K."/>
            <person name="Tagua V.G."/>
            <person name="Talbot N.J."/>
            <person name="Thon M."/>
            <person name="De vries R.P."/>
            <person name="Wiebenga A."/>
            <person name="Yadav J.S."/>
            <person name="Braun E.L."/>
            <person name="Baker S."/>
            <person name="Garre V."/>
            <person name="Horwitz B."/>
            <person name="Torres-Martinez S."/>
            <person name="Idnurm A."/>
            <person name="Herrera-Estrella A."/>
            <person name="Gabaldon T."/>
            <person name="Grigoriev I.V."/>
        </authorList>
    </citation>
    <scope>NUCLEOTIDE SEQUENCE [LARGE SCALE GENOMIC DNA]</scope>
    <source>
        <strain evidence="4">NRRL 1555(-)</strain>
    </source>
</reference>
<dbReference type="Pfam" id="PF01764">
    <property type="entry name" value="Lipase_3"/>
    <property type="match status" value="1"/>
</dbReference>
<dbReference type="GeneID" id="28999208"/>
<feature type="transmembrane region" description="Helical" evidence="1">
    <location>
        <begin position="35"/>
        <end position="57"/>
    </location>
</feature>
<protein>
    <recommendedName>
        <fullName evidence="2">Fungal lipase-type domain-containing protein</fullName>
    </recommendedName>
</protein>
<dbReference type="GO" id="GO:0006629">
    <property type="term" value="P:lipid metabolic process"/>
    <property type="evidence" value="ECO:0007669"/>
    <property type="project" value="InterPro"/>
</dbReference>
<keyword evidence="1" id="KW-0472">Membrane</keyword>
<name>A0A167P3V5_PHYB8</name>
<keyword evidence="1" id="KW-1133">Transmembrane helix</keyword>
<dbReference type="SUPFAM" id="SSF53474">
    <property type="entry name" value="alpha/beta-Hydrolases"/>
    <property type="match status" value="1"/>
</dbReference>
<evidence type="ECO:0000313" key="4">
    <source>
        <dbReference type="Proteomes" id="UP000077315"/>
    </source>
</evidence>
<dbReference type="AlphaFoldDB" id="A0A167P3V5"/>
<dbReference type="InterPro" id="IPR044819">
    <property type="entry name" value="OBL-like"/>
</dbReference>
<evidence type="ECO:0000313" key="3">
    <source>
        <dbReference type="EMBL" id="OAD77198.1"/>
    </source>
</evidence>
<keyword evidence="1" id="KW-0812">Transmembrane</keyword>
<dbReference type="InterPro" id="IPR029058">
    <property type="entry name" value="AB_hydrolase_fold"/>
</dbReference>
<dbReference type="PANTHER" id="PTHR46086:SF3">
    <property type="entry name" value="TRIACYLGLYCEROL LIPASE OBL1"/>
    <property type="match status" value="1"/>
</dbReference>
<evidence type="ECO:0000259" key="2">
    <source>
        <dbReference type="Pfam" id="PF01764"/>
    </source>
</evidence>
<dbReference type="Proteomes" id="UP000077315">
    <property type="component" value="Unassembled WGS sequence"/>
</dbReference>
<dbReference type="GO" id="GO:0004806">
    <property type="term" value="F:triacylglycerol lipase activity"/>
    <property type="evidence" value="ECO:0007669"/>
    <property type="project" value="InterPro"/>
</dbReference>
<dbReference type="OrthoDB" id="2338663at2759"/>